<evidence type="ECO:0000313" key="2">
    <source>
        <dbReference type="Proteomes" id="UP000054498"/>
    </source>
</evidence>
<dbReference type="AlphaFoldDB" id="A0A0D2KVM5"/>
<dbReference type="EMBL" id="KK101849">
    <property type="protein sequence ID" value="KIY99433.1"/>
    <property type="molecule type" value="Genomic_DNA"/>
</dbReference>
<organism evidence="1 2">
    <name type="scientific">Monoraphidium neglectum</name>
    <dbReference type="NCBI Taxonomy" id="145388"/>
    <lineage>
        <taxon>Eukaryota</taxon>
        <taxon>Viridiplantae</taxon>
        <taxon>Chlorophyta</taxon>
        <taxon>core chlorophytes</taxon>
        <taxon>Chlorophyceae</taxon>
        <taxon>CS clade</taxon>
        <taxon>Sphaeropleales</taxon>
        <taxon>Selenastraceae</taxon>
        <taxon>Monoraphidium</taxon>
    </lineage>
</organism>
<proteinExistence type="predicted"/>
<accession>A0A0D2KVM5</accession>
<gene>
    <name evidence="1" type="ORF">MNEG_8531</name>
</gene>
<dbReference type="RefSeq" id="XP_013898453.1">
    <property type="nucleotide sequence ID" value="XM_014042999.1"/>
</dbReference>
<dbReference type="STRING" id="145388.A0A0D2KVM5"/>
<name>A0A0D2KVM5_9CHLO</name>
<sequence>MLSGSLAVGSYGAALPGSFGGTGGALGGSVGASWVPSSDYSGRRDTLGVGSHFDLSSLGGSVHGGSAHGGSAHGGSTHGCAAAVILHGRSLGTFPSTVEALQASLDSSAGHHAASVEELLSFISAAAPGQPVTAVVAPSLQQLDSSALAALLKELGRQARS</sequence>
<dbReference type="KEGG" id="mng:MNEG_8531"/>
<evidence type="ECO:0000313" key="1">
    <source>
        <dbReference type="EMBL" id="KIY99433.1"/>
    </source>
</evidence>
<dbReference type="Proteomes" id="UP000054498">
    <property type="component" value="Unassembled WGS sequence"/>
</dbReference>
<keyword evidence="2" id="KW-1185">Reference proteome</keyword>
<reference evidence="1 2" key="1">
    <citation type="journal article" date="2013" name="BMC Genomics">
        <title>Reconstruction of the lipid metabolism for the microalga Monoraphidium neglectum from its genome sequence reveals characteristics suitable for biofuel production.</title>
        <authorList>
            <person name="Bogen C."/>
            <person name="Al-Dilaimi A."/>
            <person name="Albersmeier A."/>
            <person name="Wichmann J."/>
            <person name="Grundmann M."/>
            <person name="Rupp O."/>
            <person name="Lauersen K.J."/>
            <person name="Blifernez-Klassen O."/>
            <person name="Kalinowski J."/>
            <person name="Goesmann A."/>
            <person name="Mussgnug J.H."/>
            <person name="Kruse O."/>
        </authorList>
    </citation>
    <scope>NUCLEOTIDE SEQUENCE [LARGE SCALE GENOMIC DNA]</scope>
    <source>
        <strain evidence="1 2">SAG 48.87</strain>
    </source>
</reference>
<dbReference type="GeneID" id="25741407"/>
<protein>
    <submittedName>
        <fullName evidence="1">Uncharacterized protein</fullName>
    </submittedName>
</protein>